<evidence type="ECO:0000256" key="3">
    <source>
        <dbReference type="ARBA" id="ARBA00010042"/>
    </source>
</evidence>
<feature type="compositionally biased region" description="Basic and acidic residues" evidence="8">
    <location>
        <begin position="573"/>
        <end position="592"/>
    </location>
</feature>
<evidence type="ECO:0000256" key="4">
    <source>
        <dbReference type="ARBA" id="ARBA00022490"/>
    </source>
</evidence>
<name>A0A507QT35_MONPU</name>
<feature type="region of interest" description="Disordered" evidence="8">
    <location>
        <begin position="66"/>
        <end position="90"/>
    </location>
</feature>
<comment type="subcellular location">
    <subcellularLocation>
        <location evidence="2">Cytoplasm</location>
        <location evidence="2">Cytoskeleton</location>
        <location evidence="2">Spindle</location>
    </subcellularLocation>
    <subcellularLocation>
        <location evidence="1">Nucleus</location>
    </subcellularLocation>
</comment>
<feature type="compositionally biased region" description="Polar residues" evidence="8">
    <location>
        <begin position="151"/>
        <end position="163"/>
    </location>
</feature>
<feature type="compositionally biased region" description="Basic and acidic residues" evidence="8">
    <location>
        <begin position="291"/>
        <end position="302"/>
    </location>
</feature>
<keyword evidence="11" id="KW-1185">Reference proteome</keyword>
<evidence type="ECO:0000256" key="1">
    <source>
        <dbReference type="ARBA" id="ARBA00004123"/>
    </source>
</evidence>
<feature type="compositionally biased region" description="Basic residues" evidence="8">
    <location>
        <begin position="563"/>
        <end position="572"/>
    </location>
</feature>
<evidence type="ECO:0000256" key="2">
    <source>
        <dbReference type="ARBA" id="ARBA00004186"/>
    </source>
</evidence>
<feature type="compositionally biased region" description="Polar residues" evidence="8">
    <location>
        <begin position="609"/>
        <end position="646"/>
    </location>
</feature>
<dbReference type="InterPro" id="IPR005635">
    <property type="entry name" value="Inner_centromere_prot_ARK-bd"/>
</dbReference>
<feature type="compositionally biased region" description="Low complexity" evidence="8">
    <location>
        <begin position="715"/>
        <end position="725"/>
    </location>
</feature>
<feature type="domain" description="Inner centromere protein ARK-binding" evidence="9">
    <location>
        <begin position="1210"/>
        <end position="1264"/>
    </location>
</feature>
<protein>
    <recommendedName>
        <fullName evidence="9">Inner centromere protein ARK-binding domain-containing protein</fullName>
    </recommendedName>
</protein>
<feature type="compositionally biased region" description="Polar residues" evidence="8">
    <location>
        <begin position="679"/>
        <end position="694"/>
    </location>
</feature>
<dbReference type="GO" id="GO:0005634">
    <property type="term" value="C:nucleus"/>
    <property type="evidence" value="ECO:0007669"/>
    <property type="project" value="UniProtKB-SubCell"/>
</dbReference>
<dbReference type="STRING" id="5098.A0A507QT35"/>
<dbReference type="EMBL" id="VIFY01000071">
    <property type="protein sequence ID" value="TQB72025.1"/>
    <property type="molecule type" value="Genomic_DNA"/>
</dbReference>
<feature type="compositionally biased region" description="Polar residues" evidence="8">
    <location>
        <begin position="1179"/>
        <end position="1191"/>
    </location>
</feature>
<evidence type="ECO:0000256" key="7">
    <source>
        <dbReference type="ARBA" id="ARBA00023242"/>
    </source>
</evidence>
<keyword evidence="7" id="KW-0539">Nucleus</keyword>
<dbReference type="GO" id="GO:0005819">
    <property type="term" value="C:spindle"/>
    <property type="evidence" value="ECO:0007669"/>
    <property type="project" value="UniProtKB-SubCell"/>
</dbReference>
<feature type="compositionally biased region" description="Acidic residues" evidence="8">
    <location>
        <begin position="1213"/>
        <end position="1222"/>
    </location>
</feature>
<feature type="compositionally biased region" description="Basic and acidic residues" evidence="8">
    <location>
        <begin position="445"/>
        <end position="458"/>
    </location>
</feature>
<evidence type="ECO:0000313" key="10">
    <source>
        <dbReference type="EMBL" id="TQB72025.1"/>
    </source>
</evidence>
<sequence length="1316" mass="146380">MAAPGARVLKPVGSATWISTEKENAMNLVDQEMEEVEYPVRNEMEWLNEHMAEIFSSSHFNLTDAFKTPGKLRGKTPRTARKRNADETRMPLSEIFFSHNQMEANSNASPMNLRSIAQPIATTTTTPAAPTPITKSPAEAQSRPQYPDLTKNLNSFSQYNTDSGYHGMPDDGTEIATSQAQPESQTSTQPLGEMSPAAAPHAQTSRASINRRTTEDSFHSAQEDIRLRGQTVEPMDVDPTPNQDADVQPPKSQLEEPENYVSAKSKTEIQTTKPEPTERVPAGPGYESTESDPKPADPEHTPAHNSTQPKYKPTNSDHKTMPNPVQEYGSKQERKPVLDEKSSPKTQAAKDDESGDEMADAGKEDTALDTLDDIGSPSEGSTPEPVPVRKSSLTFASLPARDPLPTKKSLGGARISRTSHVNPLNAGRPSYLGRQTGGHRLTQSVREDDTLHGEKMDVDNEEGVSHTNTDDDNRASQMHSKSSTQRLHEKISMLGKLPPSRPTKSIPSVTGLSSTQVTYPELSSTKVEQKVEMPIQKSHEVPPVNSAPAQNDDRVKPLDTPHTPRHFHFHRSRTADIVEKDTLKTMEARDSPANRPTTSNDIQRPRANTAMSSYERPTTPLLSTPRQYGHQKSPSVSNLASESPTPGGSPRRYEGPLSSSKFKLQSLMKSAKGLFTSSASVSANARTATLSPTPSREEHRNRVNAQTHVPEETQRSPSVQRSSPPRQEDGRRTRSSTEREEKRRQKELEDHRREEERLEKLREQEMERHRAAQEAEERQREREREMSAHVPTTIPNSKKVAQPLRQASKEPEPDHDAGSKHNVAPIPNQQVRKPADRRPVKPTREPVQKSQPQPVSIRVGSALSRQIPLASAAFSSSVQDSNPAAPTPGPASTSKPSTIKKKPSNALLQTTSSTSSFKSTISSQSQRKAQLANERKKEQEEREARRREEQKRELARKRTAQQQQQEEARRRERERLGEDPRRAAQMQEIEKRRLMNARKLERPGSQQRSHELASMIQHEKVAPTPSQRGDLAPPSRPTSRLGSIQSFSRPIHTPAPNPAKPPKRRLDEETDSRPAAPKSSIIHPSGESKRRKTEDEHQNMVPIRPTMAPPIRQSNIRKEPSKPSLFGHGQHSVSHQLGPSVLKAAPHTGPTQPQRPAHPLDMAKYTSGKIPFAEPSNAPAPQQHTSSSSQRVPAKASPKYPNGENIKLPEIPTDSEEEDSETEIMPVPKWAQPKELEAILRQQDGMETESIFGPIAPFSLEDTFKSDKRIKKFRERTSSANWSGADGLTQEEVRRDLAERQRLRLNGGWSMHTMGQ</sequence>
<dbReference type="PANTHER" id="PTHR13142:SF1">
    <property type="entry name" value="INNER CENTROMERE PROTEIN"/>
    <property type="match status" value="1"/>
</dbReference>
<feature type="compositionally biased region" description="Basic and acidic residues" evidence="8">
    <location>
        <begin position="807"/>
        <end position="819"/>
    </location>
</feature>
<feature type="compositionally biased region" description="Polar residues" evidence="8">
    <location>
        <begin position="175"/>
        <end position="190"/>
    </location>
</feature>
<feature type="compositionally biased region" description="Polar residues" evidence="8">
    <location>
        <begin position="202"/>
        <end position="211"/>
    </location>
</feature>
<feature type="compositionally biased region" description="Polar residues" evidence="8">
    <location>
        <begin position="262"/>
        <end position="274"/>
    </location>
</feature>
<feature type="compositionally biased region" description="Low complexity" evidence="8">
    <location>
        <begin position="123"/>
        <end position="134"/>
    </location>
</feature>
<feature type="region of interest" description="Disordered" evidence="8">
    <location>
        <begin position="679"/>
        <end position="1230"/>
    </location>
</feature>
<feature type="compositionally biased region" description="Basic and acidic residues" evidence="8">
    <location>
        <begin position="212"/>
        <end position="227"/>
    </location>
</feature>
<feature type="compositionally biased region" description="Basic and acidic residues" evidence="8">
    <location>
        <begin position="966"/>
        <end position="1002"/>
    </location>
</feature>
<evidence type="ECO:0000256" key="5">
    <source>
        <dbReference type="ARBA" id="ARBA00022829"/>
    </source>
</evidence>
<dbReference type="OrthoDB" id="6123at2759"/>
<feature type="compositionally biased region" description="Polar residues" evidence="8">
    <location>
        <begin position="1037"/>
        <end position="1048"/>
    </location>
</feature>
<organism evidence="10 11">
    <name type="scientific">Monascus purpureus</name>
    <name type="common">Red mold</name>
    <name type="synonym">Monascus anka</name>
    <dbReference type="NCBI Taxonomy" id="5098"/>
    <lineage>
        <taxon>Eukaryota</taxon>
        <taxon>Fungi</taxon>
        <taxon>Dikarya</taxon>
        <taxon>Ascomycota</taxon>
        <taxon>Pezizomycotina</taxon>
        <taxon>Eurotiomycetes</taxon>
        <taxon>Eurotiomycetidae</taxon>
        <taxon>Eurotiales</taxon>
        <taxon>Aspergillaceae</taxon>
        <taxon>Monascus</taxon>
    </lineage>
</organism>
<gene>
    <name evidence="10" type="ORF">MPDQ_007189</name>
</gene>
<feature type="compositionally biased region" description="Low complexity" evidence="8">
    <location>
        <begin position="909"/>
        <end position="926"/>
    </location>
</feature>
<dbReference type="PANTHER" id="PTHR13142">
    <property type="entry name" value="INNER CENTROMERE PROTEIN"/>
    <property type="match status" value="1"/>
</dbReference>
<feature type="region of interest" description="Disordered" evidence="8">
    <location>
        <begin position="536"/>
        <end position="658"/>
    </location>
</feature>
<feature type="compositionally biased region" description="Polar residues" evidence="8">
    <location>
        <begin position="475"/>
        <end position="485"/>
    </location>
</feature>
<dbReference type="Pfam" id="PF03941">
    <property type="entry name" value="INCENP_ARK-bind"/>
    <property type="match status" value="1"/>
</dbReference>
<keyword evidence="5" id="KW-0159">Chromosome partition</keyword>
<feature type="compositionally biased region" description="Basic and acidic residues" evidence="8">
    <location>
        <begin position="726"/>
        <end position="787"/>
    </location>
</feature>
<feature type="compositionally biased region" description="Basic and acidic residues" evidence="8">
    <location>
        <begin position="833"/>
        <end position="847"/>
    </location>
</feature>
<evidence type="ECO:0000256" key="8">
    <source>
        <dbReference type="SAM" id="MobiDB-lite"/>
    </source>
</evidence>
<feature type="compositionally biased region" description="Basic and acidic residues" evidence="8">
    <location>
        <begin position="330"/>
        <end position="352"/>
    </location>
</feature>
<keyword evidence="6" id="KW-0206">Cytoskeleton</keyword>
<proteinExistence type="inferred from homology"/>
<comment type="similarity">
    <text evidence="3">Belongs to the INCENP family.</text>
</comment>
<comment type="caution">
    <text evidence="10">The sequence shown here is derived from an EMBL/GenBank/DDBJ whole genome shotgun (WGS) entry which is preliminary data.</text>
</comment>
<keyword evidence="4" id="KW-0963">Cytoplasm</keyword>
<feature type="compositionally biased region" description="Polar residues" evidence="8">
    <location>
        <begin position="873"/>
        <end position="882"/>
    </location>
</feature>
<dbReference type="Gene3D" id="6.10.250.2990">
    <property type="match status" value="1"/>
</dbReference>
<accession>A0A507QT35</accession>
<feature type="compositionally biased region" description="Basic residues" evidence="8">
    <location>
        <begin position="70"/>
        <end position="82"/>
    </location>
</feature>
<dbReference type="GO" id="GO:0007059">
    <property type="term" value="P:chromosome segregation"/>
    <property type="evidence" value="ECO:0007669"/>
    <property type="project" value="UniProtKB-KW"/>
</dbReference>
<feature type="region of interest" description="Disordered" evidence="8">
    <location>
        <begin position="123"/>
        <end position="489"/>
    </location>
</feature>
<feature type="compositionally biased region" description="Basic and acidic residues" evidence="8">
    <location>
        <begin position="1086"/>
        <end position="1098"/>
    </location>
</feature>
<evidence type="ECO:0000259" key="9">
    <source>
        <dbReference type="Pfam" id="PF03941"/>
    </source>
</evidence>
<evidence type="ECO:0000313" key="11">
    <source>
        <dbReference type="Proteomes" id="UP000319663"/>
    </source>
</evidence>
<evidence type="ECO:0000256" key="6">
    <source>
        <dbReference type="ARBA" id="ARBA00023212"/>
    </source>
</evidence>
<reference evidence="10 11" key="1">
    <citation type="submission" date="2019-06" db="EMBL/GenBank/DDBJ databases">
        <title>Wine fermentation using esterase from Monascus purpureus.</title>
        <authorList>
            <person name="Geng C."/>
            <person name="Zhang Y."/>
        </authorList>
    </citation>
    <scope>NUCLEOTIDE SEQUENCE [LARGE SCALE GENOMIC DNA]</scope>
    <source>
        <strain evidence="10">HQ1</strain>
    </source>
</reference>
<feature type="compositionally biased region" description="Basic and acidic residues" evidence="8">
    <location>
        <begin position="933"/>
        <end position="953"/>
    </location>
</feature>
<dbReference type="Proteomes" id="UP000319663">
    <property type="component" value="Unassembled WGS sequence"/>
</dbReference>